<dbReference type="CDD" id="cd01671">
    <property type="entry name" value="CARD"/>
    <property type="match status" value="1"/>
</dbReference>
<gene>
    <name evidence="7" type="ORF">P5673_007388</name>
</gene>
<reference evidence="7" key="1">
    <citation type="journal article" date="2023" name="G3 (Bethesda)">
        <title>Whole genome assembly and annotation of the endangered Caribbean coral Acropora cervicornis.</title>
        <authorList>
            <person name="Selwyn J.D."/>
            <person name="Vollmer S.V."/>
        </authorList>
    </citation>
    <scope>NUCLEOTIDE SEQUENCE</scope>
    <source>
        <strain evidence="7">K2</strain>
    </source>
</reference>
<dbReference type="Gene3D" id="3.40.50.1460">
    <property type="match status" value="3"/>
</dbReference>
<dbReference type="InterPro" id="IPR015917">
    <property type="entry name" value="Pept_C14A"/>
</dbReference>
<protein>
    <submittedName>
        <fullName evidence="7">Caspase-7</fullName>
    </submittedName>
</protein>
<name>A0AAD9VBI9_ACRCE</name>
<dbReference type="InterPro" id="IPR001315">
    <property type="entry name" value="CARD"/>
</dbReference>
<evidence type="ECO:0000259" key="6">
    <source>
        <dbReference type="PROSITE" id="PS50209"/>
    </source>
</evidence>
<feature type="domain" description="Caspase family p20" evidence="5">
    <location>
        <begin position="669"/>
        <end position="793"/>
    </location>
</feature>
<dbReference type="PROSITE" id="PS50209">
    <property type="entry name" value="CARD"/>
    <property type="match status" value="1"/>
</dbReference>
<feature type="domain" description="Caspase family p10" evidence="4">
    <location>
        <begin position="555"/>
        <end position="629"/>
    </location>
</feature>
<dbReference type="InterPro" id="IPR001309">
    <property type="entry name" value="Pept_C14_p20"/>
</dbReference>
<dbReference type="PANTHER" id="PTHR10454:SF210">
    <property type="entry name" value="CASPASE-2"/>
    <property type="match status" value="1"/>
</dbReference>
<feature type="region of interest" description="Disordered" evidence="3">
    <location>
        <begin position="86"/>
        <end position="107"/>
    </location>
</feature>
<feature type="domain" description="Caspase family p20" evidence="5">
    <location>
        <begin position="161"/>
        <end position="285"/>
    </location>
</feature>
<dbReference type="PROSITE" id="PS50208">
    <property type="entry name" value="CASPASE_P20"/>
    <property type="match status" value="3"/>
</dbReference>
<dbReference type="SUPFAM" id="SSF47986">
    <property type="entry name" value="DEATH domain"/>
    <property type="match status" value="1"/>
</dbReference>
<dbReference type="InterPro" id="IPR033139">
    <property type="entry name" value="Caspase_cys_AS"/>
</dbReference>
<dbReference type="AlphaFoldDB" id="A0AAD9VBI9"/>
<dbReference type="InterPro" id="IPR002398">
    <property type="entry name" value="Pept_C14"/>
</dbReference>
<dbReference type="InterPro" id="IPR029030">
    <property type="entry name" value="Caspase-like_dom_sf"/>
</dbReference>
<dbReference type="Gene3D" id="1.10.533.10">
    <property type="entry name" value="Death Domain, Fas"/>
    <property type="match status" value="1"/>
</dbReference>
<accession>A0AAD9VBI9</accession>
<organism evidence="7 8">
    <name type="scientific">Acropora cervicornis</name>
    <name type="common">Staghorn coral</name>
    <dbReference type="NCBI Taxonomy" id="6130"/>
    <lineage>
        <taxon>Eukaryota</taxon>
        <taxon>Metazoa</taxon>
        <taxon>Cnidaria</taxon>
        <taxon>Anthozoa</taxon>
        <taxon>Hexacorallia</taxon>
        <taxon>Scleractinia</taxon>
        <taxon>Astrocoeniina</taxon>
        <taxon>Acroporidae</taxon>
        <taxon>Acropora</taxon>
    </lineage>
</organism>
<dbReference type="PANTHER" id="PTHR10454">
    <property type="entry name" value="CASPASE"/>
    <property type="match status" value="1"/>
</dbReference>
<dbReference type="PROSITE" id="PS01122">
    <property type="entry name" value="CASPASE_CYS"/>
    <property type="match status" value="3"/>
</dbReference>
<dbReference type="SUPFAM" id="SSF52129">
    <property type="entry name" value="Caspase-like"/>
    <property type="match status" value="3"/>
</dbReference>
<feature type="compositionally biased region" description="Basic and acidic residues" evidence="3">
    <location>
        <begin position="86"/>
        <end position="100"/>
    </location>
</feature>
<dbReference type="InterPro" id="IPR002138">
    <property type="entry name" value="Pept_C14_p10"/>
</dbReference>
<proteinExistence type="inferred from homology"/>
<evidence type="ECO:0000313" key="7">
    <source>
        <dbReference type="EMBL" id="KAK2568366.1"/>
    </source>
</evidence>
<dbReference type="GO" id="GO:0042981">
    <property type="term" value="P:regulation of apoptotic process"/>
    <property type="evidence" value="ECO:0007669"/>
    <property type="project" value="InterPro"/>
</dbReference>
<evidence type="ECO:0000256" key="3">
    <source>
        <dbReference type="SAM" id="MobiDB-lite"/>
    </source>
</evidence>
<evidence type="ECO:0000256" key="1">
    <source>
        <dbReference type="ARBA" id="ARBA00010134"/>
    </source>
</evidence>
<dbReference type="Pfam" id="PF00656">
    <property type="entry name" value="Peptidase_C14"/>
    <property type="match status" value="3"/>
</dbReference>
<dbReference type="InterPro" id="IPR011029">
    <property type="entry name" value="DEATH-like_dom_sf"/>
</dbReference>
<reference evidence="7" key="2">
    <citation type="journal article" date="2023" name="Science">
        <title>Genomic signatures of disease resistance in endangered staghorn corals.</title>
        <authorList>
            <person name="Vollmer S.V."/>
            <person name="Selwyn J.D."/>
            <person name="Despard B.A."/>
            <person name="Roesel C.L."/>
        </authorList>
    </citation>
    <scope>NUCLEOTIDE SEQUENCE</scope>
    <source>
        <strain evidence="7">K2</strain>
    </source>
</reference>
<dbReference type="SMART" id="SM00115">
    <property type="entry name" value="CASc"/>
    <property type="match status" value="3"/>
</dbReference>
<feature type="domain" description="Caspase family p10" evidence="4">
    <location>
        <begin position="808"/>
        <end position="901"/>
    </location>
</feature>
<evidence type="ECO:0000259" key="5">
    <source>
        <dbReference type="PROSITE" id="PS50208"/>
    </source>
</evidence>
<dbReference type="PROSITE" id="PS50207">
    <property type="entry name" value="CASPASE_P10"/>
    <property type="match status" value="3"/>
</dbReference>
<keyword evidence="8" id="KW-1185">Reference proteome</keyword>
<comment type="caution">
    <text evidence="7">The sequence shown here is derived from an EMBL/GenBank/DDBJ whole genome shotgun (WGS) entry which is preliminary data.</text>
</comment>
<feature type="domain" description="CARD" evidence="6">
    <location>
        <begin position="1"/>
        <end position="90"/>
    </location>
</feature>
<dbReference type="PRINTS" id="PR00376">
    <property type="entry name" value="IL1BCENZYME"/>
</dbReference>
<feature type="domain" description="Caspase family p10" evidence="4">
    <location>
        <begin position="301"/>
        <end position="362"/>
    </location>
</feature>
<evidence type="ECO:0000313" key="8">
    <source>
        <dbReference type="Proteomes" id="UP001249851"/>
    </source>
</evidence>
<dbReference type="InterPro" id="IPR011600">
    <property type="entry name" value="Pept_C14_caspase"/>
</dbReference>
<evidence type="ECO:0000256" key="2">
    <source>
        <dbReference type="RuleBase" id="RU003971"/>
    </source>
</evidence>
<feature type="domain" description="Caspase family p20" evidence="5">
    <location>
        <begin position="416"/>
        <end position="540"/>
    </location>
</feature>
<comment type="similarity">
    <text evidence="1 2">Belongs to the peptidase C14A family.</text>
</comment>
<dbReference type="Proteomes" id="UP001249851">
    <property type="component" value="Unassembled WGS sequence"/>
</dbReference>
<dbReference type="SMART" id="SM00114">
    <property type="entry name" value="CARD"/>
    <property type="match status" value="1"/>
</dbReference>
<sequence>MNDEHRELLRKKRDKFLKDLDAKRAASKLYSRGIFSEEDKDEVNAKKTNYQQREEVMDILPRKGPKAFLVFCDILHEISEHLEAELRPVQEEEKGTEKTDGSLNKEPLAAARTPTGESNIQNHSVEDDLDVDGLFKFGSYNLNKAAKQLNTATMYKMTSTPRGIAVIISNKNFLESSGQHFSSREGTEVDREALKRLFKILQFKVEIYNNQTKAGIRRVAVEMAAFDHSKYDAFIFAVLSHGREGVVYGTDGIISIRDITSSFTQCRSLAGKPKIFFFQACQGDAFMDGLDIPDAPLQHADNLSVPVEADFIYAYSTVPGYYAWRNSTEGSWFIKSVVKVFGENAYNMEILQMLTRVNNLISTYKSRHPIAPEKRQGGDESDAKLFGYFGGGGGVPAKPTGDAVDTETIYKMSRAPRGIAIIINNKNFLRSSGMDRYPRNGTDVDRDALEKLFKSLKFEVRIYNDKTKYEIRRIAKEMATFNHSAYDAFIFSILTHGEEGLLYGTDGTISTRDLTSAFKDATTLAGKPKMFFFQACQGHEYMDGMDVPDGPQASSKVSVPAEADFLYAYSTVPGYYSWRNSVNGSWFIQSLTEVFEENAERMDILRMLTRVNARVSTFKSRTGEYYSDSKQDGDESDARLLGRLGGGVPAKPTEDAVDTETIYKMSGAPRGIAIIINNKNFLRSSGMDKYPRNGTDADRDALEKLFKSLKFEVRIYNDITKHEIRRIAKEMASLNHSDYDAFIFSILTHGEEGLLYGTDGTISTRDLTSAFKDATTLAGKPKMFFFQACQGHEYMDGMDVPDGPQASSKVSVPAEADFLYAYSTVPGYYSWRNSVNGSWFIQSLTEVFEENAERMDILRMLTCVNAMVSTLKSHTRERYSDSKRQVSSIVSMLRKELYFFPEKVTEQN</sequence>
<dbReference type="CDD" id="cd00032">
    <property type="entry name" value="CASc"/>
    <property type="match status" value="3"/>
</dbReference>
<dbReference type="GO" id="GO:0006508">
    <property type="term" value="P:proteolysis"/>
    <property type="evidence" value="ECO:0007669"/>
    <property type="project" value="InterPro"/>
</dbReference>
<evidence type="ECO:0000259" key="4">
    <source>
        <dbReference type="PROSITE" id="PS50207"/>
    </source>
</evidence>
<dbReference type="GO" id="GO:0004197">
    <property type="term" value="F:cysteine-type endopeptidase activity"/>
    <property type="evidence" value="ECO:0007669"/>
    <property type="project" value="InterPro"/>
</dbReference>
<dbReference type="Pfam" id="PF00619">
    <property type="entry name" value="CARD"/>
    <property type="match status" value="1"/>
</dbReference>
<dbReference type="EMBL" id="JARQWQ010000012">
    <property type="protein sequence ID" value="KAK2568366.1"/>
    <property type="molecule type" value="Genomic_DNA"/>
</dbReference>